<accession>A0A401H1E8</accession>
<dbReference type="OrthoDB" id="2804496at2759"/>
<protein>
    <submittedName>
        <fullName evidence="1">Uncharacterized protein</fullName>
    </submittedName>
</protein>
<gene>
    <name evidence="1" type="ORF">SCP_1300700</name>
</gene>
<comment type="caution">
    <text evidence="1">The sequence shown here is derived from an EMBL/GenBank/DDBJ whole genome shotgun (WGS) entry which is preliminary data.</text>
</comment>
<dbReference type="EMBL" id="BFAD01000013">
    <property type="protein sequence ID" value="GBE88255.1"/>
    <property type="molecule type" value="Genomic_DNA"/>
</dbReference>
<evidence type="ECO:0000313" key="1">
    <source>
        <dbReference type="EMBL" id="GBE88255.1"/>
    </source>
</evidence>
<dbReference type="InParanoid" id="A0A401H1E8"/>
<dbReference type="Proteomes" id="UP000287166">
    <property type="component" value="Unassembled WGS sequence"/>
</dbReference>
<dbReference type="AlphaFoldDB" id="A0A401H1E8"/>
<sequence>MTLDPKVEPHPMLSLSRAVGNIIVCGAKTTSQGIAKTEVSDRAKMRMQRQKAIEEEQHMEDLEALKLTTDQRRMLLSPFTSVKVEFSDLDGLSWSDPAAQRLLEQWYEARITTSIAPPEELDWGVPLHRCPPKPRFQTPPRTRRSLDVDEESFELIEDTIRVSKVNRPPISIVTELAENDVTGSANDCMDIESLNAAVTPSSAISLTPLPTPVPPTTVEQTACPASLLLPVKSLAPAVDSPAPKKIRLTKRIPAGSRSPNSRRVITLPTRIPQPLARDSVVNTGAGMRVVSAGTRNLPRVADCRALRRGPTLLSARTGAGPPLAAEVTKAAVPASPRCC</sequence>
<proteinExistence type="predicted"/>
<dbReference type="GeneID" id="38785172"/>
<organism evidence="1 2">
    <name type="scientific">Sparassis crispa</name>
    <dbReference type="NCBI Taxonomy" id="139825"/>
    <lineage>
        <taxon>Eukaryota</taxon>
        <taxon>Fungi</taxon>
        <taxon>Dikarya</taxon>
        <taxon>Basidiomycota</taxon>
        <taxon>Agaricomycotina</taxon>
        <taxon>Agaricomycetes</taxon>
        <taxon>Polyporales</taxon>
        <taxon>Sparassidaceae</taxon>
        <taxon>Sparassis</taxon>
    </lineage>
</organism>
<name>A0A401H1E8_9APHY</name>
<evidence type="ECO:0000313" key="2">
    <source>
        <dbReference type="Proteomes" id="UP000287166"/>
    </source>
</evidence>
<reference evidence="1 2" key="1">
    <citation type="journal article" date="2018" name="Sci. Rep.">
        <title>Genome sequence of the cauliflower mushroom Sparassis crispa (Hanabiratake) and its association with beneficial usage.</title>
        <authorList>
            <person name="Kiyama R."/>
            <person name="Furutani Y."/>
            <person name="Kawaguchi K."/>
            <person name="Nakanishi T."/>
        </authorList>
    </citation>
    <scope>NUCLEOTIDE SEQUENCE [LARGE SCALE GENOMIC DNA]</scope>
</reference>
<dbReference type="RefSeq" id="XP_027619168.1">
    <property type="nucleotide sequence ID" value="XM_027763367.1"/>
</dbReference>
<keyword evidence="2" id="KW-1185">Reference proteome</keyword>